<proteinExistence type="predicted"/>
<organism evidence="1 2">
    <name type="scientific">Paratrimastix pyriformis</name>
    <dbReference type="NCBI Taxonomy" id="342808"/>
    <lineage>
        <taxon>Eukaryota</taxon>
        <taxon>Metamonada</taxon>
        <taxon>Preaxostyla</taxon>
        <taxon>Paratrimastigidae</taxon>
        <taxon>Paratrimastix</taxon>
    </lineage>
</organism>
<sequence>MKSNRGFKCVIEPIWPLAFPKRDLRNMTTPDRGVIAVADLACGNPGPMVGAPGRVSGKIFARVHSKEDSDFDNSNSRI</sequence>
<keyword evidence="2" id="KW-1185">Reference proteome</keyword>
<reference evidence="1" key="1">
    <citation type="journal article" date="2022" name="bioRxiv">
        <title>Genomics of Preaxostyla Flagellates Illuminates Evolutionary Transitions and the Path Towards Mitochondrial Loss.</title>
        <authorList>
            <person name="Novak L.V.F."/>
            <person name="Treitli S.C."/>
            <person name="Pyrih J."/>
            <person name="Halakuc P."/>
            <person name="Pipaliya S.V."/>
            <person name="Vacek V."/>
            <person name="Brzon O."/>
            <person name="Soukal P."/>
            <person name="Eme L."/>
            <person name="Dacks J.B."/>
            <person name="Karnkowska A."/>
            <person name="Elias M."/>
            <person name="Hampl V."/>
        </authorList>
    </citation>
    <scope>NUCLEOTIDE SEQUENCE</scope>
    <source>
        <strain evidence="1">RCP-MX</strain>
    </source>
</reference>
<dbReference type="Proteomes" id="UP001141327">
    <property type="component" value="Unassembled WGS sequence"/>
</dbReference>
<name>A0ABQ8UNU4_9EUKA</name>
<comment type="caution">
    <text evidence="1">The sequence shown here is derived from an EMBL/GenBank/DDBJ whole genome shotgun (WGS) entry which is preliminary data.</text>
</comment>
<accession>A0ABQ8UNU4</accession>
<gene>
    <name evidence="1" type="ORF">PAPYR_5783</name>
</gene>
<evidence type="ECO:0000313" key="1">
    <source>
        <dbReference type="EMBL" id="KAJ4458400.1"/>
    </source>
</evidence>
<protein>
    <submittedName>
        <fullName evidence="1">Uncharacterized protein</fullName>
    </submittedName>
</protein>
<evidence type="ECO:0000313" key="2">
    <source>
        <dbReference type="Proteomes" id="UP001141327"/>
    </source>
</evidence>
<dbReference type="EMBL" id="JAPMOS010000029">
    <property type="protein sequence ID" value="KAJ4458400.1"/>
    <property type="molecule type" value="Genomic_DNA"/>
</dbReference>